<dbReference type="Pfam" id="PF06993">
    <property type="entry name" value="DUF1304"/>
    <property type="match status" value="1"/>
</dbReference>
<dbReference type="PANTHER" id="PTHR38446:SF1">
    <property type="entry name" value="BLL0914 PROTEIN"/>
    <property type="match status" value="1"/>
</dbReference>
<dbReference type="RefSeq" id="WP_125754834.1">
    <property type="nucleotide sequence ID" value="NZ_JBHTOK010000079.1"/>
</dbReference>
<name>A0ABW4D227_9LACO</name>
<feature type="transmembrane region" description="Helical" evidence="1">
    <location>
        <begin position="64"/>
        <end position="92"/>
    </location>
</feature>
<reference evidence="3" key="1">
    <citation type="journal article" date="2019" name="Int. J. Syst. Evol. Microbiol.">
        <title>The Global Catalogue of Microorganisms (GCM) 10K type strain sequencing project: providing services to taxonomists for standard genome sequencing and annotation.</title>
        <authorList>
            <consortium name="The Broad Institute Genomics Platform"/>
            <consortium name="The Broad Institute Genome Sequencing Center for Infectious Disease"/>
            <person name="Wu L."/>
            <person name="Ma J."/>
        </authorList>
    </citation>
    <scope>NUCLEOTIDE SEQUENCE [LARGE SCALE GENOMIC DNA]</scope>
    <source>
        <strain evidence="3">CCM 8912</strain>
    </source>
</reference>
<dbReference type="PANTHER" id="PTHR38446">
    <property type="entry name" value="BLL0914 PROTEIN"/>
    <property type="match status" value="1"/>
</dbReference>
<keyword evidence="1" id="KW-1133">Transmembrane helix</keyword>
<protein>
    <submittedName>
        <fullName evidence="2">DUF1304 family protein</fullName>
    </submittedName>
</protein>
<feature type="transmembrane region" description="Helical" evidence="1">
    <location>
        <begin position="104"/>
        <end position="124"/>
    </location>
</feature>
<evidence type="ECO:0000256" key="1">
    <source>
        <dbReference type="SAM" id="Phobius"/>
    </source>
</evidence>
<dbReference type="EMBL" id="JBHTOK010000079">
    <property type="protein sequence ID" value="MFD1442167.1"/>
    <property type="molecule type" value="Genomic_DNA"/>
</dbReference>
<evidence type="ECO:0000313" key="3">
    <source>
        <dbReference type="Proteomes" id="UP001597212"/>
    </source>
</evidence>
<dbReference type="Proteomes" id="UP001597212">
    <property type="component" value="Unassembled WGS sequence"/>
</dbReference>
<comment type="caution">
    <text evidence="2">The sequence shown here is derived from an EMBL/GenBank/DDBJ whole genome shotgun (WGS) entry which is preliminary data.</text>
</comment>
<evidence type="ECO:0000313" key="2">
    <source>
        <dbReference type="EMBL" id="MFD1442167.1"/>
    </source>
</evidence>
<organism evidence="2 3">
    <name type="scientific">Lacticaseibacillus hegangensis</name>
    <dbReference type="NCBI Taxonomy" id="2486010"/>
    <lineage>
        <taxon>Bacteria</taxon>
        <taxon>Bacillati</taxon>
        <taxon>Bacillota</taxon>
        <taxon>Bacilli</taxon>
        <taxon>Lactobacillales</taxon>
        <taxon>Lactobacillaceae</taxon>
        <taxon>Lacticaseibacillus</taxon>
    </lineage>
</organism>
<sequence>MIIWWLKALLVLIGVEHLGIAVLEMRGAPAKQASVFGMPLEFVKQPHAQIALANQGVYNLMLGAAMLASAFTIAGAAFVTVALILLVFLLVVGVYGGVTVTRKIFLVQVLPAVIGLALVLIALMA</sequence>
<keyword evidence="1" id="KW-0472">Membrane</keyword>
<keyword evidence="1" id="KW-0812">Transmembrane</keyword>
<dbReference type="InterPro" id="IPR009732">
    <property type="entry name" value="DUF1304"/>
</dbReference>
<keyword evidence="3" id="KW-1185">Reference proteome</keyword>
<accession>A0ABW4D227</accession>
<gene>
    <name evidence="2" type="ORF">ACFQ5K_12335</name>
</gene>
<proteinExistence type="predicted"/>